<dbReference type="Gene3D" id="3.50.50.60">
    <property type="entry name" value="FAD/NAD(P)-binding domain"/>
    <property type="match status" value="1"/>
</dbReference>
<dbReference type="PANTHER" id="PTHR40254:SF1">
    <property type="entry name" value="BLR0577 PROTEIN"/>
    <property type="match status" value="1"/>
</dbReference>
<sequence>MEEKTNSAKLQHTAIIGAGPSGLFMLKRLLENGDPQRVISIFEKKNVLGAGMPYSDEGANREHITNVSANEIPDLVTSVADWLETVPLEVLDSFGIRRNHFNEYKVLPRLLFGKYLESQFDLLLLAAERAGITVKSFLDSKVVNIADDEQEKKTTVFLESGESHIFDSIVICTGHKWPKTGEGKIEGYYDSPYPPKKLHFGANHAVAIRGSSLTAIDAIRTLSRSNGKFHKKADGTLLFEKSPKYPNFEMVMHSKNGLLPAVRFHLEDPHLGNNSLLTEEEIKTHIAENNGFLSLDFIFENDFKKILLQRDPEAYKKIEKATLEEFTDFAMNQREEADVFTLFEKEYKAAEQSIERKESIYWKELLAILSFELNYPAKYLSAEDMLRLQKSLKPLISVIIAFVPQASAVELLALHEAGALKIVAVGENSEIIPGEEKGITYRYSDEEGNHEHYYETFVDCIGQPALSFDSFPFQGLKEGTVSKAYLQLKDTEAGRSELAKGNKKVHKLQNDYYMEVPGLAINDDFQVIGENGLANERIYIMAVPYISGYNPDYSGLDFCEAASEKIAESLLETFKEYR</sequence>
<comment type="caution">
    <text evidence="2">The sequence shown here is derived from an EMBL/GenBank/DDBJ whole genome shotgun (WGS) entry which is preliminary data.</text>
</comment>
<dbReference type="SUPFAM" id="SSF51905">
    <property type="entry name" value="FAD/NAD(P)-binding domain"/>
    <property type="match status" value="1"/>
</dbReference>
<dbReference type="Proteomes" id="UP000271937">
    <property type="component" value="Unassembled WGS sequence"/>
</dbReference>
<dbReference type="Pfam" id="PF13454">
    <property type="entry name" value="NAD_binding_9"/>
    <property type="match status" value="1"/>
</dbReference>
<dbReference type="OrthoDB" id="6309046at2"/>
<evidence type="ECO:0000313" key="3">
    <source>
        <dbReference type="Proteomes" id="UP000271937"/>
    </source>
</evidence>
<keyword evidence="3" id="KW-1185">Reference proteome</keyword>
<feature type="domain" description="FAD-dependent urate hydroxylase HpyO/Asp monooxygenase CreE-like FAD/NAD(P)-binding" evidence="1">
    <location>
        <begin position="14"/>
        <end position="175"/>
    </location>
</feature>
<name>A0A3P3W8I8_9FLAO</name>
<evidence type="ECO:0000259" key="1">
    <source>
        <dbReference type="Pfam" id="PF13454"/>
    </source>
</evidence>
<organism evidence="2 3">
    <name type="scientific">Flavobacterium macacae</name>
    <dbReference type="NCBI Taxonomy" id="2488993"/>
    <lineage>
        <taxon>Bacteria</taxon>
        <taxon>Pseudomonadati</taxon>
        <taxon>Bacteroidota</taxon>
        <taxon>Flavobacteriia</taxon>
        <taxon>Flavobacteriales</taxon>
        <taxon>Flavobacteriaceae</taxon>
        <taxon>Flavobacterium</taxon>
    </lineage>
</organism>
<dbReference type="RefSeq" id="WP_125013805.1">
    <property type="nucleotide sequence ID" value="NZ_RQVR01000021.1"/>
</dbReference>
<protein>
    <recommendedName>
        <fullName evidence="1">FAD-dependent urate hydroxylase HpyO/Asp monooxygenase CreE-like FAD/NAD(P)-binding domain-containing protein</fullName>
    </recommendedName>
</protein>
<dbReference type="AlphaFoldDB" id="A0A3P3W8I8"/>
<dbReference type="InterPro" id="IPR036188">
    <property type="entry name" value="FAD/NAD-bd_sf"/>
</dbReference>
<dbReference type="InterPro" id="IPR038732">
    <property type="entry name" value="HpyO/CreE_NAD-binding"/>
</dbReference>
<reference evidence="2 3" key="1">
    <citation type="submission" date="2018-11" db="EMBL/GenBank/DDBJ databases">
        <title>Flavobacterium sp. nov., YIM 102600 draft genome.</title>
        <authorList>
            <person name="Li G."/>
            <person name="Jiang Y."/>
        </authorList>
    </citation>
    <scope>NUCLEOTIDE SEQUENCE [LARGE SCALE GENOMIC DNA]</scope>
    <source>
        <strain evidence="2 3">YIM 102600</strain>
    </source>
</reference>
<accession>A0A3P3W8I8</accession>
<dbReference type="EMBL" id="RQVR01000021">
    <property type="protein sequence ID" value="RRJ88963.1"/>
    <property type="molecule type" value="Genomic_DNA"/>
</dbReference>
<dbReference type="PANTHER" id="PTHR40254">
    <property type="entry name" value="BLR0577 PROTEIN"/>
    <property type="match status" value="1"/>
</dbReference>
<gene>
    <name evidence="2" type="ORF">EG849_13940</name>
</gene>
<evidence type="ECO:0000313" key="2">
    <source>
        <dbReference type="EMBL" id="RRJ88963.1"/>
    </source>
</evidence>
<dbReference type="InterPro" id="IPR052189">
    <property type="entry name" value="L-asp_N-monooxygenase_NS-form"/>
</dbReference>
<proteinExistence type="predicted"/>